<name>A0A931DJ57_9ACTN</name>
<organism evidence="5 6">
    <name type="scientific">Actinomadura viridis</name>
    <dbReference type="NCBI Taxonomy" id="58110"/>
    <lineage>
        <taxon>Bacteria</taxon>
        <taxon>Bacillati</taxon>
        <taxon>Actinomycetota</taxon>
        <taxon>Actinomycetes</taxon>
        <taxon>Streptosporangiales</taxon>
        <taxon>Thermomonosporaceae</taxon>
        <taxon>Actinomadura</taxon>
    </lineage>
</organism>
<evidence type="ECO:0000313" key="6">
    <source>
        <dbReference type="Proteomes" id="UP000614047"/>
    </source>
</evidence>
<reference evidence="5" key="1">
    <citation type="submission" date="2020-11" db="EMBL/GenBank/DDBJ databases">
        <title>Sequencing the genomes of 1000 actinobacteria strains.</title>
        <authorList>
            <person name="Klenk H.-P."/>
        </authorList>
    </citation>
    <scope>NUCLEOTIDE SEQUENCE</scope>
    <source>
        <strain evidence="5">DSM 43175</strain>
    </source>
</reference>
<evidence type="ECO:0000256" key="1">
    <source>
        <dbReference type="ARBA" id="ARBA00007261"/>
    </source>
</evidence>
<dbReference type="EMBL" id="JADOUA010000001">
    <property type="protein sequence ID" value="MBG6087930.1"/>
    <property type="molecule type" value="Genomic_DNA"/>
</dbReference>
<dbReference type="Pfam" id="PF00675">
    <property type="entry name" value="Peptidase_M16"/>
    <property type="match status" value="1"/>
</dbReference>
<evidence type="ECO:0000259" key="4">
    <source>
        <dbReference type="Pfam" id="PF05193"/>
    </source>
</evidence>
<feature type="domain" description="Peptidase M16 N-terminal" evidence="3">
    <location>
        <begin position="37"/>
        <end position="184"/>
    </location>
</feature>
<dbReference type="InterPro" id="IPR011765">
    <property type="entry name" value="Pept_M16_N"/>
</dbReference>
<feature type="region of interest" description="Disordered" evidence="2">
    <location>
        <begin position="1"/>
        <end position="27"/>
    </location>
</feature>
<comment type="caution">
    <text evidence="5">The sequence shown here is derived from an EMBL/GenBank/DDBJ whole genome shotgun (WGS) entry which is preliminary data.</text>
</comment>
<gene>
    <name evidence="5" type="ORF">IW256_002043</name>
</gene>
<dbReference type="FunFam" id="3.30.830.10:FF:000008">
    <property type="entry name" value="Mitochondrial-processing peptidase subunit beta"/>
    <property type="match status" value="1"/>
</dbReference>
<dbReference type="PANTHER" id="PTHR11851">
    <property type="entry name" value="METALLOPROTEASE"/>
    <property type="match status" value="1"/>
</dbReference>
<comment type="similarity">
    <text evidence="1">Belongs to the peptidase M16 family.</text>
</comment>
<dbReference type="InterPro" id="IPR011249">
    <property type="entry name" value="Metalloenz_LuxS/M16"/>
</dbReference>
<dbReference type="AlphaFoldDB" id="A0A931DJ57"/>
<dbReference type="Proteomes" id="UP000614047">
    <property type="component" value="Unassembled WGS sequence"/>
</dbReference>
<evidence type="ECO:0000256" key="2">
    <source>
        <dbReference type="SAM" id="MobiDB-lite"/>
    </source>
</evidence>
<dbReference type="InterPro" id="IPR050361">
    <property type="entry name" value="MPP/UQCRC_Complex"/>
</dbReference>
<protein>
    <submittedName>
        <fullName evidence="5">Zn-dependent peptidase</fullName>
    </submittedName>
</protein>
<dbReference type="RefSeq" id="WP_197010722.1">
    <property type="nucleotide sequence ID" value="NZ_BAABES010000008.1"/>
</dbReference>
<feature type="domain" description="Peptidase M16 C-terminal" evidence="4">
    <location>
        <begin position="191"/>
        <end position="369"/>
    </location>
</feature>
<dbReference type="Pfam" id="PF05193">
    <property type="entry name" value="Peptidase_M16_C"/>
    <property type="match status" value="1"/>
</dbReference>
<proteinExistence type="inferred from homology"/>
<evidence type="ECO:0000259" key="3">
    <source>
        <dbReference type="Pfam" id="PF00675"/>
    </source>
</evidence>
<sequence length="442" mass="47273">MTLPARAQEPGTTHTIHPGEGGGAGAVRRTVLPGGLRVITESMPTVRSAAFGVWAGVGSRDESPADAGASHYLEHVLFKGTRRRSALEISAAIDAVGGDLNAFTAKEYTCYYARVLDADLPLAVDVVSDMVSSSLNREEDVEAERGVILEEIHMRDDDPGDLIHDEFSTALYGDAPLGRPILGTVESINALTRDRIHGYYERHYTPSDLVVAVAGNIEHERVVRLVSEAFEGRLDGDGAPSAPRIGGEPVAASPEVRVVDKDTEQAHVVLGGVGVSRTDERRFALGVLNAALGGGMSSRLFQEIRERRGLAYSVYSYTSQYADTGVFGVYAGCQPGKVDEVLSICRDEIARVAEDGVEGEELERGKGQLRGAMVLGLEDSGSRMSRIGKSELVYESLLPVDEVLGRIDAVTPDDVRDVARAVLAAPQALTVIGPFGDRDFSL</sequence>
<accession>A0A931DJ57</accession>
<dbReference type="PANTHER" id="PTHR11851:SF49">
    <property type="entry name" value="MITOCHONDRIAL-PROCESSING PEPTIDASE SUBUNIT ALPHA"/>
    <property type="match status" value="1"/>
</dbReference>
<dbReference type="Gene3D" id="3.30.830.10">
    <property type="entry name" value="Metalloenzyme, LuxS/M16 peptidase-like"/>
    <property type="match status" value="2"/>
</dbReference>
<keyword evidence="6" id="KW-1185">Reference proteome</keyword>
<dbReference type="GO" id="GO:0046872">
    <property type="term" value="F:metal ion binding"/>
    <property type="evidence" value="ECO:0007669"/>
    <property type="project" value="InterPro"/>
</dbReference>
<dbReference type="SUPFAM" id="SSF63411">
    <property type="entry name" value="LuxS/MPP-like metallohydrolase"/>
    <property type="match status" value="2"/>
</dbReference>
<evidence type="ECO:0000313" key="5">
    <source>
        <dbReference type="EMBL" id="MBG6087930.1"/>
    </source>
</evidence>
<dbReference type="InterPro" id="IPR007863">
    <property type="entry name" value="Peptidase_M16_C"/>
</dbReference>